<keyword evidence="2" id="KW-1185">Reference proteome</keyword>
<protein>
    <submittedName>
        <fullName evidence="1">Uncharacterized protein</fullName>
    </submittedName>
</protein>
<evidence type="ECO:0000313" key="1">
    <source>
        <dbReference type="EMBL" id="CAH3183708.1"/>
    </source>
</evidence>
<dbReference type="Proteomes" id="UP001159427">
    <property type="component" value="Unassembled WGS sequence"/>
</dbReference>
<feature type="non-terminal residue" evidence="1">
    <location>
        <position position="1"/>
    </location>
</feature>
<proteinExistence type="predicted"/>
<accession>A0ABN8S1X2</accession>
<comment type="caution">
    <text evidence="1">The sequence shown here is derived from an EMBL/GenBank/DDBJ whole genome shotgun (WGS) entry which is preliminary data.</text>
</comment>
<organism evidence="1 2">
    <name type="scientific">Porites evermanni</name>
    <dbReference type="NCBI Taxonomy" id="104178"/>
    <lineage>
        <taxon>Eukaryota</taxon>
        <taxon>Metazoa</taxon>
        <taxon>Cnidaria</taxon>
        <taxon>Anthozoa</taxon>
        <taxon>Hexacorallia</taxon>
        <taxon>Scleractinia</taxon>
        <taxon>Fungiina</taxon>
        <taxon>Poritidae</taxon>
        <taxon>Porites</taxon>
    </lineage>
</organism>
<gene>
    <name evidence="1" type="ORF">PEVE_00015020</name>
</gene>
<evidence type="ECO:0000313" key="2">
    <source>
        <dbReference type="Proteomes" id="UP001159427"/>
    </source>
</evidence>
<reference evidence="1 2" key="1">
    <citation type="submission" date="2022-05" db="EMBL/GenBank/DDBJ databases">
        <authorList>
            <consortium name="Genoscope - CEA"/>
            <person name="William W."/>
        </authorList>
    </citation>
    <scope>NUCLEOTIDE SEQUENCE [LARGE SCALE GENOMIC DNA]</scope>
</reference>
<sequence length="111" mass="12721">RLDEDGKVLSPEEILYRAVQSINMSHDAANSQMDIKFRSLICYGLKTLASFAFNLNIDWELTGEHKTQVVDGYVSQKKFQITEKTTHDDSSNTLEVAKTNAHLWRKMESKN</sequence>
<dbReference type="EMBL" id="CALNXI010002146">
    <property type="protein sequence ID" value="CAH3183708.1"/>
    <property type="molecule type" value="Genomic_DNA"/>
</dbReference>
<name>A0ABN8S1X2_9CNID</name>